<evidence type="ECO:0000256" key="2">
    <source>
        <dbReference type="ARBA" id="ARBA00022490"/>
    </source>
</evidence>
<feature type="binding site" evidence="8">
    <location>
        <begin position="208"/>
        <end position="212"/>
    </location>
    <ligand>
        <name>substrate</name>
    </ligand>
</feature>
<sequence>MNKIISLCKQRGFIFAGSEIYGGLANSWDFGPLGVQMKKNIKDFWWKKMVEERGDMVGMDGGIILNPKVLEAAGHVEGFVDFLVEDKETHKRYRADHLLEEILGEPILGMSMEDMNKLIKEKGIKSPEGNELTEVKKFNTMFQTHIGAIEGEGSVVYLRPETAQSIFVNFKNVAQTSRKKLPFGIAQIGKAFRNEITTGNFIFRTFEFEQMEIEYFIEEKDWQEVFENWLATMKNWAKEVGIDLERVHDLEVAKEDLAHYSKRTVDLEFDFPFGRKELWGLAYRTDFDLKRHQEASGQSLEYIDPADNKNQFIPHVVEPTFGVERTMLAILDSAYTEEEVGGEIRVVMKFAKQIVPYQVAVLPLMKKEPLGGKAKEIFEKLLKNYRVEYDETGSIGKRYRRQDEIGTTFCITVDFDSVKNGTLTVRDRDTMKQDIIKIEELESYLAEKMKN</sequence>
<dbReference type="FunFam" id="3.40.50.800:FF:000002">
    <property type="entry name" value="Glycine--tRNA ligase"/>
    <property type="match status" value="1"/>
</dbReference>
<dbReference type="NCBIfam" id="NF003211">
    <property type="entry name" value="PRK04173.1"/>
    <property type="match status" value="1"/>
</dbReference>
<evidence type="ECO:0000256" key="3">
    <source>
        <dbReference type="ARBA" id="ARBA00022598"/>
    </source>
</evidence>
<dbReference type="PANTHER" id="PTHR10745">
    <property type="entry name" value="GLYCYL-TRNA SYNTHETASE/DNA POLYMERASE SUBUNIT GAMMA-2"/>
    <property type="match status" value="1"/>
</dbReference>
<dbReference type="GO" id="GO:0005737">
    <property type="term" value="C:cytoplasm"/>
    <property type="evidence" value="ECO:0007669"/>
    <property type="project" value="UniProtKB-SubCell"/>
</dbReference>
<dbReference type="SUPFAM" id="SSF52954">
    <property type="entry name" value="Class II aaRS ABD-related"/>
    <property type="match status" value="1"/>
</dbReference>
<dbReference type="CDD" id="cd00774">
    <property type="entry name" value="GlyRS-like_core"/>
    <property type="match status" value="1"/>
</dbReference>
<keyword evidence="3 8" id="KW-0436">Ligase</keyword>
<dbReference type="GO" id="GO:0070062">
    <property type="term" value="C:extracellular exosome"/>
    <property type="evidence" value="ECO:0007669"/>
    <property type="project" value="UniProtKB-ARBA"/>
</dbReference>
<dbReference type="GO" id="GO:0004081">
    <property type="term" value="F:bis(5'-nucleosyl)-tetraphosphatase (asymmetrical) activity"/>
    <property type="evidence" value="ECO:0007669"/>
    <property type="project" value="UniProtKB-ARBA"/>
</dbReference>
<dbReference type="EMBL" id="PFVJ01000057">
    <property type="protein sequence ID" value="PJA89731.1"/>
    <property type="molecule type" value="Genomic_DNA"/>
</dbReference>
<feature type="binding site" evidence="8">
    <location>
        <begin position="322"/>
        <end position="325"/>
    </location>
    <ligand>
        <name>ATP</name>
        <dbReference type="ChEBI" id="CHEBI:30616"/>
    </ligand>
</feature>
<dbReference type="Proteomes" id="UP000230843">
    <property type="component" value="Unassembled WGS sequence"/>
</dbReference>
<keyword evidence="4 8" id="KW-0547">Nucleotide-binding</keyword>
<comment type="subcellular location">
    <subcellularLocation>
        <location evidence="8">Cytoplasm</location>
    </subcellularLocation>
</comment>
<dbReference type="EC" id="6.1.1.14" evidence="8"/>
<keyword evidence="6 8" id="KW-0648">Protein biosynthesis</keyword>
<accession>A0A2M7Z6I0</accession>
<feature type="binding site" evidence="8">
    <location>
        <begin position="193"/>
        <end position="195"/>
    </location>
    <ligand>
        <name>ATP</name>
        <dbReference type="ChEBI" id="CHEBI:30616"/>
    </ligand>
</feature>
<evidence type="ECO:0000313" key="10">
    <source>
        <dbReference type="EMBL" id="PJA89731.1"/>
    </source>
</evidence>
<evidence type="ECO:0000256" key="8">
    <source>
        <dbReference type="HAMAP-Rule" id="MF_00253"/>
    </source>
</evidence>
<keyword evidence="2 8" id="KW-0963">Cytoplasm</keyword>
<evidence type="ECO:0000256" key="6">
    <source>
        <dbReference type="ARBA" id="ARBA00022917"/>
    </source>
</evidence>
<feature type="binding site" evidence="8">
    <location>
        <begin position="277"/>
        <end position="278"/>
    </location>
    <ligand>
        <name>ATP</name>
        <dbReference type="ChEBI" id="CHEBI:30616"/>
    </ligand>
</feature>
<evidence type="ECO:0000259" key="9">
    <source>
        <dbReference type="PROSITE" id="PS50862"/>
    </source>
</evidence>
<evidence type="ECO:0000256" key="7">
    <source>
        <dbReference type="ARBA" id="ARBA00023146"/>
    </source>
</evidence>
<gene>
    <name evidence="8" type="primary">glyQS</name>
    <name evidence="10" type="ORF">CO137_02725</name>
</gene>
<dbReference type="NCBIfam" id="TIGR00389">
    <property type="entry name" value="glyS_dimeric"/>
    <property type="match status" value="1"/>
</dbReference>
<dbReference type="InterPro" id="IPR036621">
    <property type="entry name" value="Anticodon-bd_dom_sf"/>
</dbReference>
<feature type="binding site" evidence="8">
    <location>
        <begin position="318"/>
        <end position="322"/>
    </location>
    <ligand>
        <name>substrate</name>
    </ligand>
</feature>
<dbReference type="GO" id="GO:0006426">
    <property type="term" value="P:glycyl-tRNA aminoacylation"/>
    <property type="evidence" value="ECO:0007669"/>
    <property type="project" value="UniProtKB-UniRule"/>
</dbReference>
<comment type="function">
    <text evidence="8">Catalyzes the attachment of glycine to tRNA(Gly).</text>
</comment>
<evidence type="ECO:0000256" key="1">
    <source>
        <dbReference type="ARBA" id="ARBA00008226"/>
    </source>
</evidence>
<feature type="domain" description="Aminoacyl-transfer RNA synthetases class-II family profile" evidence="9">
    <location>
        <begin position="2"/>
        <end position="356"/>
    </location>
</feature>
<keyword evidence="7 8" id="KW-0030">Aminoacyl-tRNA synthetase</keyword>
<dbReference type="InterPro" id="IPR006195">
    <property type="entry name" value="aa-tRNA-synth_II"/>
</dbReference>
<feature type="binding site" evidence="8">
    <location>
        <position position="161"/>
    </location>
    <ligand>
        <name>substrate</name>
    </ligand>
</feature>
<dbReference type="GO" id="GO:0005524">
    <property type="term" value="F:ATP binding"/>
    <property type="evidence" value="ECO:0007669"/>
    <property type="project" value="UniProtKB-UniRule"/>
</dbReference>
<dbReference type="InterPro" id="IPR002314">
    <property type="entry name" value="aa-tRNA-synt_IIb"/>
</dbReference>
<evidence type="ECO:0000313" key="11">
    <source>
        <dbReference type="Proteomes" id="UP000230843"/>
    </source>
</evidence>
<reference evidence="11" key="1">
    <citation type="submission" date="2017-09" db="EMBL/GenBank/DDBJ databases">
        <title>Depth-based differentiation of microbial function through sediment-hosted aquifers and enrichment of novel symbionts in the deep terrestrial subsurface.</title>
        <authorList>
            <person name="Probst A.J."/>
            <person name="Ladd B."/>
            <person name="Jarett J.K."/>
            <person name="Geller-Mcgrath D.E."/>
            <person name="Sieber C.M.K."/>
            <person name="Emerson J.B."/>
            <person name="Anantharaman K."/>
            <person name="Thomas B.C."/>
            <person name="Malmstrom R."/>
            <person name="Stieglmeier M."/>
            <person name="Klingl A."/>
            <person name="Woyke T."/>
            <person name="Ryan C.M."/>
            <person name="Banfield J.F."/>
        </authorList>
    </citation>
    <scope>NUCLEOTIDE SEQUENCE [LARGE SCALE GENOMIC DNA]</scope>
</reference>
<dbReference type="PRINTS" id="PR01043">
    <property type="entry name" value="TRNASYNTHGLY"/>
</dbReference>
<dbReference type="SUPFAM" id="SSF55681">
    <property type="entry name" value="Class II aaRS and biotin synthetases"/>
    <property type="match status" value="1"/>
</dbReference>
<dbReference type="PROSITE" id="PS50862">
    <property type="entry name" value="AA_TRNA_LIGASE_II"/>
    <property type="match status" value="1"/>
</dbReference>
<dbReference type="InterPro" id="IPR022961">
    <property type="entry name" value="Gly_tRNA_ligase_bac"/>
</dbReference>
<dbReference type="HAMAP" id="MF_00253_B">
    <property type="entry name" value="Gly_tRNA_synth_B"/>
    <property type="match status" value="1"/>
</dbReference>
<evidence type="ECO:0000256" key="4">
    <source>
        <dbReference type="ARBA" id="ARBA00022741"/>
    </source>
</evidence>
<dbReference type="GO" id="GO:0004820">
    <property type="term" value="F:glycine-tRNA ligase activity"/>
    <property type="evidence" value="ECO:0007669"/>
    <property type="project" value="UniProtKB-UniRule"/>
</dbReference>
<dbReference type="Pfam" id="PF00587">
    <property type="entry name" value="tRNA-synt_2b"/>
    <property type="match status" value="1"/>
</dbReference>
<proteinExistence type="inferred from homology"/>
<dbReference type="InterPro" id="IPR027031">
    <property type="entry name" value="Gly-tRNA_synthase/POLG2"/>
</dbReference>
<dbReference type="Pfam" id="PF03129">
    <property type="entry name" value="HGTP_anticodon"/>
    <property type="match status" value="1"/>
</dbReference>
<dbReference type="PANTHER" id="PTHR10745:SF8">
    <property type="entry name" value="DNA POLYMERASE SUBUNIT GAMMA-2, MITOCHONDRIAL"/>
    <property type="match status" value="1"/>
</dbReference>
<dbReference type="InterPro" id="IPR002315">
    <property type="entry name" value="tRNA-synt_gly"/>
</dbReference>
<comment type="catalytic activity">
    <reaction evidence="8">
        <text>tRNA(Gly) + glycine + ATP = glycyl-tRNA(Gly) + AMP + diphosphate</text>
        <dbReference type="Rhea" id="RHEA:16013"/>
        <dbReference type="Rhea" id="RHEA-COMP:9664"/>
        <dbReference type="Rhea" id="RHEA-COMP:9683"/>
        <dbReference type="ChEBI" id="CHEBI:30616"/>
        <dbReference type="ChEBI" id="CHEBI:33019"/>
        <dbReference type="ChEBI" id="CHEBI:57305"/>
        <dbReference type="ChEBI" id="CHEBI:78442"/>
        <dbReference type="ChEBI" id="CHEBI:78522"/>
        <dbReference type="ChEBI" id="CHEBI:456215"/>
        <dbReference type="EC" id="6.1.1.14"/>
    </reaction>
</comment>
<evidence type="ECO:0000256" key="5">
    <source>
        <dbReference type="ARBA" id="ARBA00022840"/>
    </source>
</evidence>
<comment type="caution">
    <text evidence="10">The sequence shown here is derived from an EMBL/GenBank/DDBJ whole genome shotgun (WGS) entry which is preliminary data.</text>
</comment>
<feature type="binding site" evidence="8">
    <location>
        <position position="94"/>
    </location>
    <ligand>
        <name>substrate</name>
    </ligand>
</feature>
<organism evidence="10 11">
    <name type="scientific">Candidatus Magasanikbacteria bacterium CG_4_9_14_3_um_filter_32_9</name>
    <dbReference type="NCBI Taxonomy" id="1974644"/>
    <lineage>
        <taxon>Bacteria</taxon>
        <taxon>Candidatus Magasanikiibacteriota</taxon>
    </lineage>
</organism>
<protein>
    <recommendedName>
        <fullName evidence="8">Glycine--tRNA ligase</fullName>
        <ecNumber evidence="8">6.1.1.14</ecNumber>
    </recommendedName>
    <alternativeName>
        <fullName evidence="8">Glycyl-tRNA synthetase</fullName>
        <shortName evidence="8">GlyRS</shortName>
    </alternativeName>
</protein>
<dbReference type="GO" id="GO:1990742">
    <property type="term" value="C:microvesicle"/>
    <property type="evidence" value="ECO:0007669"/>
    <property type="project" value="UniProtKB-ARBA"/>
</dbReference>
<name>A0A2M7Z6I0_9BACT</name>
<dbReference type="InterPro" id="IPR045864">
    <property type="entry name" value="aa-tRNA-synth_II/BPL/LPL"/>
</dbReference>
<comment type="similarity">
    <text evidence="1 8">Belongs to the class-II aminoacyl-tRNA synthetase family.</text>
</comment>
<dbReference type="Gene3D" id="3.30.40.230">
    <property type="match status" value="1"/>
</dbReference>
<keyword evidence="5 8" id="KW-0067">ATP-binding</keyword>
<feature type="binding site" evidence="8">
    <location>
        <begin position="203"/>
        <end position="208"/>
    </location>
    <ligand>
        <name>ATP</name>
        <dbReference type="ChEBI" id="CHEBI:30616"/>
    </ligand>
</feature>
<dbReference type="InterPro" id="IPR033731">
    <property type="entry name" value="GlyRS-like_core"/>
</dbReference>
<dbReference type="AlphaFoldDB" id="A0A2M7Z6I0"/>
<comment type="subunit">
    <text evidence="8">Homodimer.</text>
</comment>
<dbReference type="InterPro" id="IPR004154">
    <property type="entry name" value="Anticodon-bd"/>
</dbReference>
<dbReference type="Gene3D" id="3.30.930.10">
    <property type="entry name" value="Bira Bifunctional Protein, Domain 2"/>
    <property type="match status" value="1"/>
</dbReference>
<dbReference type="GO" id="GO:0015966">
    <property type="term" value="P:diadenosine tetraphosphate biosynthetic process"/>
    <property type="evidence" value="ECO:0007669"/>
    <property type="project" value="UniProtKB-ARBA"/>
</dbReference>
<dbReference type="CDD" id="cd00858">
    <property type="entry name" value="GlyRS_anticodon"/>
    <property type="match status" value="1"/>
</dbReference>
<dbReference type="Gene3D" id="3.40.50.800">
    <property type="entry name" value="Anticodon-binding domain"/>
    <property type="match status" value="1"/>
</dbReference>